<dbReference type="Gene3D" id="3.30.70.920">
    <property type="match status" value="1"/>
</dbReference>
<dbReference type="AlphaFoldDB" id="X1MY09"/>
<dbReference type="SUPFAM" id="SSF54909">
    <property type="entry name" value="Dimeric alpha+beta barrel"/>
    <property type="match status" value="1"/>
</dbReference>
<sequence length="79" mass="9140">MTIGYVLIITSPMHEHKVYNKLIKNKKIKEVHPLFGEYDLIIKIEFDDFQSMGEFIVNEIRQLNGIIATKTLTGAPNFM</sequence>
<comment type="caution">
    <text evidence="2">The sequence shown here is derived from an EMBL/GenBank/DDBJ whole genome shotgun (WGS) entry which is preliminary data.</text>
</comment>
<dbReference type="InterPro" id="IPR019887">
    <property type="entry name" value="Tscrpt_reg_AsnC/Lrp_C"/>
</dbReference>
<accession>X1MY09</accession>
<dbReference type="InterPro" id="IPR011008">
    <property type="entry name" value="Dimeric_a/b-barrel"/>
</dbReference>
<name>X1MY09_9ZZZZ</name>
<dbReference type="Pfam" id="PF01037">
    <property type="entry name" value="AsnC_trans_reg"/>
    <property type="match status" value="1"/>
</dbReference>
<protein>
    <recommendedName>
        <fullName evidence="1">Transcription regulator AsnC/Lrp ligand binding domain-containing protein</fullName>
    </recommendedName>
</protein>
<evidence type="ECO:0000259" key="1">
    <source>
        <dbReference type="Pfam" id="PF01037"/>
    </source>
</evidence>
<evidence type="ECO:0000313" key="2">
    <source>
        <dbReference type="EMBL" id="GAI36173.1"/>
    </source>
</evidence>
<gene>
    <name evidence="2" type="ORF">S06H3_51421</name>
</gene>
<proteinExistence type="predicted"/>
<dbReference type="EMBL" id="BARV01032626">
    <property type="protein sequence ID" value="GAI36173.1"/>
    <property type="molecule type" value="Genomic_DNA"/>
</dbReference>
<reference evidence="2" key="1">
    <citation type="journal article" date="2014" name="Front. Microbiol.">
        <title>High frequency of phylogenetically diverse reductive dehalogenase-homologous genes in deep subseafloor sedimentary metagenomes.</title>
        <authorList>
            <person name="Kawai M."/>
            <person name="Futagami T."/>
            <person name="Toyoda A."/>
            <person name="Takaki Y."/>
            <person name="Nishi S."/>
            <person name="Hori S."/>
            <person name="Arai W."/>
            <person name="Tsubouchi T."/>
            <person name="Morono Y."/>
            <person name="Uchiyama I."/>
            <person name="Ito T."/>
            <person name="Fujiyama A."/>
            <person name="Inagaki F."/>
            <person name="Takami H."/>
        </authorList>
    </citation>
    <scope>NUCLEOTIDE SEQUENCE</scope>
    <source>
        <strain evidence="2">Expedition CK06-06</strain>
    </source>
</reference>
<feature type="domain" description="Transcription regulator AsnC/Lrp ligand binding" evidence="1">
    <location>
        <begin position="6"/>
        <end position="72"/>
    </location>
</feature>
<organism evidence="2">
    <name type="scientific">marine sediment metagenome</name>
    <dbReference type="NCBI Taxonomy" id="412755"/>
    <lineage>
        <taxon>unclassified sequences</taxon>
        <taxon>metagenomes</taxon>
        <taxon>ecological metagenomes</taxon>
    </lineage>
</organism>